<evidence type="ECO:0000259" key="2">
    <source>
        <dbReference type="Pfam" id="PF08241"/>
    </source>
</evidence>
<gene>
    <name evidence="3" type="ORF">ABEG17_16870</name>
</gene>
<dbReference type="InterPro" id="IPR013216">
    <property type="entry name" value="Methyltransf_11"/>
</dbReference>
<organism evidence="3">
    <name type="scientific">Pedococcus sp. KACC 23699</name>
    <dbReference type="NCBI Taxonomy" id="3149228"/>
    <lineage>
        <taxon>Bacteria</taxon>
        <taxon>Bacillati</taxon>
        <taxon>Actinomycetota</taxon>
        <taxon>Actinomycetes</taxon>
        <taxon>Micrococcales</taxon>
        <taxon>Intrasporangiaceae</taxon>
        <taxon>Pedococcus</taxon>
    </lineage>
</organism>
<proteinExistence type="predicted"/>
<dbReference type="Pfam" id="PF08241">
    <property type="entry name" value="Methyltransf_11"/>
    <property type="match status" value="1"/>
</dbReference>
<accession>A0AAU7JS30</accession>
<protein>
    <submittedName>
        <fullName evidence="3">Methyltransferase domain-containing protein</fullName>
    </submittedName>
</protein>
<name>A0AAU7JS30_9MICO</name>
<dbReference type="RefSeq" id="WP_406830647.1">
    <property type="nucleotide sequence ID" value="NZ_CP157483.1"/>
</dbReference>
<feature type="domain" description="Methyltransferase type 11" evidence="2">
    <location>
        <begin position="54"/>
        <end position="145"/>
    </location>
</feature>
<dbReference type="EMBL" id="CP157483">
    <property type="protein sequence ID" value="XBO43217.1"/>
    <property type="molecule type" value="Genomic_DNA"/>
</dbReference>
<sequence>MTPDPTVRLEAALLPARLAAYEPGEYVGQESFMRASEIRMLAARAGIGPTTSVLDVCCGVAGPGRLIARELCCTYLGVDGCAEAIAVARRRGPENCRFEVSHVPPLPAGQFDVVLLLETMLAFADKATLARAVSAALAPGGRFAFTVEEGHPLTEAERALMPAADTVWPMTREQLVCCLGTAGLRVRWQSDCTKAHQATVDSLVNAFVAHADWIRDQVPDTVLDELLVAHRLWGEWLRRGRIRKFLVVAERG</sequence>
<keyword evidence="1" id="KW-0808">Transferase</keyword>
<dbReference type="GO" id="GO:0008757">
    <property type="term" value="F:S-adenosylmethionine-dependent methyltransferase activity"/>
    <property type="evidence" value="ECO:0007669"/>
    <property type="project" value="InterPro"/>
</dbReference>
<evidence type="ECO:0000313" key="3">
    <source>
        <dbReference type="EMBL" id="XBO43217.1"/>
    </source>
</evidence>
<dbReference type="GO" id="GO:0032259">
    <property type="term" value="P:methylation"/>
    <property type="evidence" value="ECO:0007669"/>
    <property type="project" value="UniProtKB-KW"/>
</dbReference>
<dbReference type="InterPro" id="IPR029063">
    <property type="entry name" value="SAM-dependent_MTases_sf"/>
</dbReference>
<dbReference type="PANTHER" id="PTHR44068">
    <property type="entry name" value="ZGC:194242"/>
    <property type="match status" value="1"/>
</dbReference>
<dbReference type="PANTHER" id="PTHR44068:SF11">
    <property type="entry name" value="GERANYL DIPHOSPHATE 2-C-METHYLTRANSFERASE"/>
    <property type="match status" value="1"/>
</dbReference>
<reference evidence="3" key="1">
    <citation type="submission" date="2024-05" db="EMBL/GenBank/DDBJ databases">
        <authorList>
            <person name="Kim S."/>
            <person name="Heo J."/>
            <person name="Choi H."/>
            <person name="Choi Y."/>
            <person name="Kwon S.-W."/>
            <person name="Kim Y."/>
        </authorList>
    </citation>
    <scope>NUCLEOTIDE SEQUENCE</scope>
    <source>
        <strain evidence="3">KACC 23699</strain>
    </source>
</reference>
<dbReference type="Gene3D" id="3.40.50.150">
    <property type="entry name" value="Vaccinia Virus protein VP39"/>
    <property type="match status" value="1"/>
</dbReference>
<keyword evidence="3" id="KW-0489">Methyltransferase</keyword>
<dbReference type="AlphaFoldDB" id="A0AAU7JS30"/>
<dbReference type="CDD" id="cd02440">
    <property type="entry name" value="AdoMet_MTases"/>
    <property type="match status" value="1"/>
</dbReference>
<dbReference type="SUPFAM" id="SSF53335">
    <property type="entry name" value="S-adenosyl-L-methionine-dependent methyltransferases"/>
    <property type="match status" value="1"/>
</dbReference>
<dbReference type="InterPro" id="IPR050447">
    <property type="entry name" value="Erg6_SMT_methyltransf"/>
</dbReference>
<evidence type="ECO:0000256" key="1">
    <source>
        <dbReference type="ARBA" id="ARBA00022679"/>
    </source>
</evidence>